<dbReference type="AlphaFoldDB" id="A0A5C6M1R5"/>
<dbReference type="Pfam" id="PF17892">
    <property type="entry name" value="Cadherin_5"/>
    <property type="match status" value="1"/>
</dbReference>
<protein>
    <recommendedName>
        <fullName evidence="1">Cadherin-like domain-containing protein</fullName>
    </recommendedName>
</protein>
<proteinExistence type="predicted"/>
<keyword evidence="3" id="KW-1185">Reference proteome</keyword>
<dbReference type="Proteomes" id="UP000321083">
    <property type="component" value="Unassembled WGS sequence"/>
</dbReference>
<dbReference type="InterPro" id="IPR011042">
    <property type="entry name" value="6-blade_b-propeller_TolB-like"/>
</dbReference>
<evidence type="ECO:0000313" key="3">
    <source>
        <dbReference type="Proteomes" id="UP000321083"/>
    </source>
</evidence>
<feature type="non-terminal residue" evidence="2">
    <location>
        <position position="1"/>
    </location>
</feature>
<feature type="domain" description="Cadherin-like" evidence="1">
    <location>
        <begin position="4"/>
        <end position="85"/>
    </location>
</feature>
<evidence type="ECO:0000313" key="2">
    <source>
        <dbReference type="EMBL" id="TWW08139.1"/>
    </source>
</evidence>
<dbReference type="SUPFAM" id="SSF63825">
    <property type="entry name" value="YWTD domain"/>
    <property type="match status" value="1"/>
</dbReference>
<comment type="caution">
    <text evidence="2">The sequence shown here is derived from an EMBL/GenBank/DDBJ whole genome shotgun (WGS) entry which is preliminary data.</text>
</comment>
<accession>A0A5C6M1R5</accession>
<name>A0A5C6M1R5_9PLAN</name>
<reference evidence="2 3" key="2">
    <citation type="submission" date="2019-08" db="EMBL/GenBank/DDBJ databases">
        <authorList>
            <person name="Henke P."/>
        </authorList>
    </citation>
    <scope>NUCLEOTIDE SEQUENCE [LARGE SCALE GENOMIC DNA]</scope>
    <source>
        <strain evidence="2">Phe10_nw2017</strain>
    </source>
</reference>
<sequence length="240" mass="25213">TAGTAWNTPVTVAAPGVLTNDRDVDGDPLTAILLTNPAHGTVVLNANGSFTYAPAFNYSGPDSFIYAASDGLLNSVAATVSITVAPPLLVPKFFVVDGTAASSFHYAADGTPITSTPLNSRNTRSRGVATNTTGTLFWVIDSVGDVFVYSREGVLQGTWTPQKVGKPEGIAVWGNDLWLADPTTDRIYKFTGGAAARAGRINVTSSFALNTGNLNVTDMVTDGVHIWAVDDTLATDRVFR</sequence>
<organism evidence="2 3">
    <name type="scientific">Planctomyces bekefii</name>
    <dbReference type="NCBI Taxonomy" id="1653850"/>
    <lineage>
        <taxon>Bacteria</taxon>
        <taxon>Pseudomonadati</taxon>
        <taxon>Planctomycetota</taxon>
        <taxon>Planctomycetia</taxon>
        <taxon>Planctomycetales</taxon>
        <taxon>Planctomycetaceae</taxon>
        <taxon>Planctomyces</taxon>
    </lineage>
</organism>
<dbReference type="EMBL" id="SRHE01000821">
    <property type="protein sequence ID" value="TWW08139.1"/>
    <property type="molecule type" value="Genomic_DNA"/>
</dbReference>
<gene>
    <name evidence="2" type="ORF">E3A20_27310</name>
</gene>
<dbReference type="Gene3D" id="2.120.10.30">
    <property type="entry name" value="TolB, C-terminal domain"/>
    <property type="match status" value="1"/>
</dbReference>
<reference evidence="2 3" key="1">
    <citation type="submission" date="2019-08" db="EMBL/GenBank/DDBJ databases">
        <title>100 year-old enigma solved: identification of Planctomyces bekefii, the type genus and species of the phylum Planctomycetes.</title>
        <authorList>
            <person name="Svetlana D.N."/>
            <person name="Overmann J."/>
        </authorList>
    </citation>
    <scope>NUCLEOTIDE SEQUENCE [LARGE SCALE GENOMIC DNA]</scope>
    <source>
        <strain evidence="2">Phe10_nw2017</strain>
    </source>
</reference>
<evidence type="ECO:0000259" key="1">
    <source>
        <dbReference type="Pfam" id="PF17892"/>
    </source>
</evidence>
<dbReference type="Gene3D" id="2.60.40.3440">
    <property type="match status" value="1"/>
</dbReference>
<dbReference type="InterPro" id="IPR041690">
    <property type="entry name" value="Cadherin_5"/>
</dbReference>